<evidence type="ECO:0000256" key="14">
    <source>
        <dbReference type="PIRSR" id="PIRSR600823-2"/>
    </source>
</evidence>
<evidence type="ECO:0000256" key="5">
    <source>
        <dbReference type="ARBA" id="ARBA00022617"/>
    </source>
</evidence>
<dbReference type="InterPro" id="IPR019793">
    <property type="entry name" value="Peroxidases_heam-ligand_BS"/>
</dbReference>
<dbReference type="GO" id="GO:0020037">
    <property type="term" value="F:heme binding"/>
    <property type="evidence" value="ECO:0007669"/>
    <property type="project" value="UniProtKB-UniRule"/>
</dbReference>
<dbReference type="InterPro" id="IPR002016">
    <property type="entry name" value="Haem_peroxidase"/>
</dbReference>
<keyword evidence="6 15" id="KW-0479">Metal-binding</keyword>
<evidence type="ECO:0000256" key="15">
    <source>
        <dbReference type="PIRSR" id="PIRSR600823-3"/>
    </source>
</evidence>
<comment type="cofactor">
    <cofactor evidence="15 18">
        <name>Ca(2+)</name>
        <dbReference type="ChEBI" id="CHEBI:29108"/>
    </cofactor>
    <text evidence="15 18">Binds 2 calcium ions per subunit.</text>
</comment>
<evidence type="ECO:0000256" key="17">
    <source>
        <dbReference type="PIRSR" id="PIRSR600823-5"/>
    </source>
</evidence>
<name>A0A7J7KYE1_9MAGN</name>
<dbReference type="FunFam" id="1.10.520.10:FF:000001">
    <property type="entry name" value="Peroxidase"/>
    <property type="match status" value="1"/>
</dbReference>
<comment type="similarity">
    <text evidence="2">Belongs to the peroxidase family. Ascorbate peroxidase subfamily.</text>
</comment>
<reference evidence="20 21" key="1">
    <citation type="journal article" date="2020" name="IScience">
        <title>Genome Sequencing of the Endangered Kingdonia uniflora (Circaeasteraceae, Ranunculales) Reveals Potential Mechanisms of Evolutionary Specialization.</title>
        <authorList>
            <person name="Sun Y."/>
            <person name="Deng T."/>
            <person name="Zhang A."/>
            <person name="Moore M.J."/>
            <person name="Landis J.B."/>
            <person name="Lin N."/>
            <person name="Zhang H."/>
            <person name="Zhang X."/>
            <person name="Huang J."/>
            <person name="Zhang X."/>
            <person name="Sun H."/>
            <person name="Wang H."/>
        </authorList>
    </citation>
    <scope>NUCLEOTIDE SEQUENCE [LARGE SCALE GENOMIC DNA]</scope>
    <source>
        <strain evidence="20">TB1705</strain>
        <tissue evidence="20">Leaf</tissue>
    </source>
</reference>
<evidence type="ECO:0000256" key="1">
    <source>
        <dbReference type="ARBA" id="ARBA00000189"/>
    </source>
</evidence>
<accession>A0A7J7KYE1</accession>
<keyword evidence="8 18" id="KW-0560">Oxidoreductase</keyword>
<sequence length="330" mass="37103">MGLISIILVLMIFHGTKASNYDDRLSLNYYKESCPYTEEIVRREIEITLIREPRTAAQLLRLHFHDCFVMGCDASVLLDSTGEMISEKQAGPNLNSLRGFDVVDKIKSILEEACPNIVSCADLLAIAARDSVELRGGPYWKVKLGRRDSLIASFNGANQFIPKPNSSLETLISNFATQGLDEGDLVALSGSHTIGVSRCVSFKPRIYNGNIDDEYGYCKRNTVFRRILRSICPKSGRDNAVVPLDFVTFTKFDSEYYRNLIQGKGLLNSDNVLISQDEEGRIVRRVWAYALDQQLFFRSFASSMVKMGKINVITGDQGEVRRNCRVKNTL</sequence>
<gene>
    <name evidence="20" type="ORF">GIB67_027247</name>
</gene>
<evidence type="ECO:0000256" key="10">
    <source>
        <dbReference type="ARBA" id="ARBA00023157"/>
    </source>
</evidence>
<dbReference type="PRINTS" id="PR00461">
    <property type="entry name" value="PLPEROXIDASE"/>
</dbReference>
<feature type="binding site" evidence="15">
    <location>
        <position position="193"/>
    </location>
    <ligand>
        <name>Ca(2+)</name>
        <dbReference type="ChEBI" id="CHEBI:29108"/>
        <label>2</label>
    </ligand>
</feature>
<comment type="catalytic activity">
    <reaction evidence="1 18">
        <text>2 a phenolic donor + H2O2 = 2 a phenolic radical donor + 2 H2O</text>
        <dbReference type="Rhea" id="RHEA:56136"/>
        <dbReference type="ChEBI" id="CHEBI:15377"/>
        <dbReference type="ChEBI" id="CHEBI:16240"/>
        <dbReference type="ChEBI" id="CHEBI:139520"/>
        <dbReference type="ChEBI" id="CHEBI:139521"/>
        <dbReference type="EC" id="1.11.1.7"/>
    </reaction>
</comment>
<organism evidence="20 21">
    <name type="scientific">Kingdonia uniflora</name>
    <dbReference type="NCBI Taxonomy" id="39325"/>
    <lineage>
        <taxon>Eukaryota</taxon>
        <taxon>Viridiplantae</taxon>
        <taxon>Streptophyta</taxon>
        <taxon>Embryophyta</taxon>
        <taxon>Tracheophyta</taxon>
        <taxon>Spermatophyta</taxon>
        <taxon>Magnoliopsida</taxon>
        <taxon>Ranunculales</taxon>
        <taxon>Circaeasteraceae</taxon>
        <taxon>Kingdonia</taxon>
    </lineage>
</organism>
<keyword evidence="4 18" id="KW-0575">Peroxidase</keyword>
<proteinExistence type="inferred from homology"/>
<evidence type="ECO:0000256" key="2">
    <source>
        <dbReference type="ARBA" id="ARBA00006873"/>
    </source>
</evidence>
<keyword evidence="18" id="KW-0964">Secreted</keyword>
<comment type="subcellular location">
    <subcellularLocation>
        <location evidence="18">Secreted</location>
    </subcellularLocation>
</comment>
<dbReference type="GO" id="GO:0042744">
    <property type="term" value="P:hydrogen peroxide catabolic process"/>
    <property type="evidence" value="ECO:0007669"/>
    <property type="project" value="UniProtKB-KW"/>
</dbReference>
<feature type="disulfide bond" evidence="17">
    <location>
        <begin position="67"/>
        <end position="72"/>
    </location>
</feature>
<keyword evidence="5 18" id="KW-0349">Heme</keyword>
<evidence type="ECO:0000256" key="18">
    <source>
        <dbReference type="RuleBase" id="RU362060"/>
    </source>
</evidence>
<feature type="binding site" evidence="15">
    <location>
        <position position="71"/>
    </location>
    <ligand>
        <name>Ca(2+)</name>
        <dbReference type="ChEBI" id="CHEBI:29108"/>
        <label>1</label>
    </ligand>
</feature>
<feature type="disulfide bond" evidence="17">
    <location>
        <begin position="34"/>
        <end position="114"/>
    </location>
</feature>
<feature type="disulfide bond" evidence="17">
    <location>
        <begin position="120"/>
        <end position="324"/>
    </location>
</feature>
<dbReference type="PROSITE" id="PS00435">
    <property type="entry name" value="PEROXIDASE_1"/>
    <property type="match status" value="1"/>
</dbReference>
<evidence type="ECO:0000256" key="11">
    <source>
        <dbReference type="ARBA" id="ARBA00023180"/>
    </source>
</evidence>
<evidence type="ECO:0000256" key="6">
    <source>
        <dbReference type="ARBA" id="ARBA00022723"/>
    </source>
</evidence>
<dbReference type="Gene3D" id="1.10.520.10">
    <property type="match status" value="1"/>
</dbReference>
<feature type="binding site" evidence="15">
    <location>
        <position position="245"/>
    </location>
    <ligand>
        <name>Ca(2+)</name>
        <dbReference type="ChEBI" id="CHEBI:29108"/>
        <label>2</label>
    </ligand>
</feature>
<comment type="caution">
    <text evidence="20">The sequence shown here is derived from an EMBL/GenBank/DDBJ whole genome shotgun (WGS) entry which is preliminary data.</text>
</comment>
<feature type="binding site" evidence="15">
    <location>
        <position position="87"/>
    </location>
    <ligand>
        <name>Ca(2+)</name>
        <dbReference type="ChEBI" id="CHEBI:29108"/>
        <label>1</label>
    </ligand>
</feature>
<keyword evidence="12 18" id="KW-0376">Hydrogen peroxide</keyword>
<dbReference type="EC" id="1.11.1.7" evidence="3 18"/>
<evidence type="ECO:0000256" key="3">
    <source>
        <dbReference type="ARBA" id="ARBA00012313"/>
    </source>
</evidence>
<evidence type="ECO:0000256" key="7">
    <source>
        <dbReference type="ARBA" id="ARBA00022837"/>
    </source>
</evidence>
<evidence type="ECO:0000256" key="12">
    <source>
        <dbReference type="ARBA" id="ARBA00023324"/>
    </source>
</evidence>
<keyword evidence="9 15" id="KW-0408">Iron</keyword>
<dbReference type="SUPFAM" id="SSF48113">
    <property type="entry name" value="Heme-dependent peroxidases"/>
    <property type="match status" value="1"/>
</dbReference>
<feature type="binding site" evidence="15">
    <location>
        <position position="75"/>
    </location>
    <ligand>
        <name>Ca(2+)</name>
        <dbReference type="ChEBI" id="CHEBI:29108"/>
        <label>1</label>
    </ligand>
</feature>
<evidence type="ECO:0000259" key="19">
    <source>
        <dbReference type="PROSITE" id="PS50873"/>
    </source>
</evidence>
<keyword evidence="21" id="KW-1185">Reference proteome</keyword>
<dbReference type="PANTHER" id="PTHR31388:SF152">
    <property type="entry name" value="PEROXIDASE 20"/>
    <property type="match status" value="1"/>
</dbReference>
<feature type="active site" description="Proton acceptor" evidence="13">
    <location>
        <position position="65"/>
    </location>
</feature>
<feature type="signal peptide" evidence="18">
    <location>
        <begin position="1"/>
        <end position="18"/>
    </location>
</feature>
<keyword evidence="7 15" id="KW-0106">Calcium</keyword>
<dbReference type="Gene3D" id="1.10.420.10">
    <property type="entry name" value="Peroxidase, domain 2"/>
    <property type="match status" value="1"/>
</dbReference>
<dbReference type="FunFam" id="1.10.420.10:FF:000001">
    <property type="entry name" value="Peroxidase"/>
    <property type="match status" value="1"/>
</dbReference>
<dbReference type="Proteomes" id="UP000541444">
    <property type="component" value="Unassembled WGS sequence"/>
</dbReference>
<feature type="binding site" evidence="15">
    <location>
        <position position="248"/>
    </location>
    <ligand>
        <name>Ca(2+)</name>
        <dbReference type="ChEBI" id="CHEBI:29108"/>
        <label>2</label>
    </ligand>
</feature>
<dbReference type="AlphaFoldDB" id="A0A7J7KYE1"/>
<dbReference type="GO" id="GO:0140825">
    <property type="term" value="F:lactoperoxidase activity"/>
    <property type="evidence" value="ECO:0007669"/>
    <property type="project" value="UniProtKB-EC"/>
</dbReference>
<comment type="similarity">
    <text evidence="18">Belongs to the peroxidase family. Classical plant (class III) peroxidase subfamily.</text>
</comment>
<dbReference type="CDD" id="cd00693">
    <property type="entry name" value="secretory_peroxidase"/>
    <property type="match status" value="1"/>
</dbReference>
<evidence type="ECO:0000256" key="16">
    <source>
        <dbReference type="PIRSR" id="PIRSR600823-4"/>
    </source>
</evidence>
<dbReference type="PROSITE" id="PS50873">
    <property type="entry name" value="PEROXIDASE_4"/>
    <property type="match status" value="1"/>
</dbReference>
<dbReference type="InterPro" id="IPR010255">
    <property type="entry name" value="Haem_peroxidase_sf"/>
</dbReference>
<feature type="binding site" description="axial binding residue" evidence="15">
    <location>
        <position position="192"/>
    </location>
    <ligand>
        <name>heme b</name>
        <dbReference type="ChEBI" id="CHEBI:60344"/>
    </ligand>
    <ligandPart>
        <name>Fe</name>
        <dbReference type="ChEBI" id="CHEBI:18248"/>
    </ligandPart>
</feature>
<dbReference type="GO" id="GO:0005576">
    <property type="term" value="C:extracellular region"/>
    <property type="evidence" value="ECO:0007669"/>
    <property type="project" value="UniProtKB-SubCell"/>
</dbReference>
<dbReference type="GO" id="GO:0006979">
    <property type="term" value="P:response to oxidative stress"/>
    <property type="evidence" value="ECO:0007669"/>
    <property type="project" value="UniProtKB-UniRule"/>
</dbReference>
<dbReference type="Pfam" id="PF00141">
    <property type="entry name" value="peroxidase"/>
    <property type="match status" value="1"/>
</dbReference>
<dbReference type="OrthoDB" id="2113341at2759"/>
<feature type="chain" id="PRO_5029938623" description="Peroxidase" evidence="18">
    <location>
        <begin position="19"/>
        <end position="330"/>
    </location>
</feature>
<comment type="cofactor">
    <cofactor evidence="15 18">
        <name>heme b</name>
        <dbReference type="ChEBI" id="CHEBI:60344"/>
    </cofactor>
    <text evidence="15 18">Binds 1 heme b (iron(II)-protoporphyrin IX) group per subunit.</text>
</comment>
<evidence type="ECO:0000313" key="21">
    <source>
        <dbReference type="Proteomes" id="UP000541444"/>
    </source>
</evidence>
<dbReference type="PRINTS" id="PR00458">
    <property type="entry name" value="PEROXIDASE"/>
</dbReference>
<feature type="binding site" evidence="14">
    <location>
        <position position="162"/>
    </location>
    <ligand>
        <name>substrate</name>
    </ligand>
</feature>
<dbReference type="PANTHER" id="PTHR31388">
    <property type="entry name" value="PEROXIDASE 72-RELATED"/>
    <property type="match status" value="1"/>
</dbReference>
<keyword evidence="11" id="KW-0325">Glycoprotein</keyword>
<dbReference type="PROSITE" id="PS00436">
    <property type="entry name" value="PEROXIDASE_2"/>
    <property type="match status" value="1"/>
</dbReference>
<feature type="binding site" evidence="15">
    <location>
        <position position="66"/>
    </location>
    <ligand>
        <name>Ca(2+)</name>
        <dbReference type="ChEBI" id="CHEBI:29108"/>
        <label>1</label>
    </ligand>
</feature>
<dbReference type="InterPro" id="IPR033905">
    <property type="entry name" value="Secretory_peroxidase"/>
</dbReference>
<keyword evidence="18" id="KW-0732">Signal</keyword>
<keyword evidence="10 17" id="KW-1015">Disulfide bond</keyword>
<dbReference type="InterPro" id="IPR000823">
    <property type="entry name" value="Peroxidase_pln"/>
</dbReference>
<evidence type="ECO:0000256" key="8">
    <source>
        <dbReference type="ARBA" id="ARBA00023002"/>
    </source>
</evidence>
<dbReference type="InterPro" id="IPR019794">
    <property type="entry name" value="Peroxidases_AS"/>
</dbReference>
<dbReference type="GO" id="GO:0046872">
    <property type="term" value="F:metal ion binding"/>
    <property type="evidence" value="ECO:0007669"/>
    <property type="project" value="UniProtKB-UniRule"/>
</dbReference>
<dbReference type="EMBL" id="JACGCM010002788">
    <property type="protein sequence ID" value="KAF6135373.1"/>
    <property type="molecule type" value="Genomic_DNA"/>
</dbReference>
<evidence type="ECO:0000313" key="20">
    <source>
        <dbReference type="EMBL" id="KAF6135373.1"/>
    </source>
</evidence>
<feature type="binding site" evidence="15">
    <location>
        <position position="73"/>
    </location>
    <ligand>
        <name>Ca(2+)</name>
        <dbReference type="ChEBI" id="CHEBI:29108"/>
        <label>1</label>
    </ligand>
</feature>
<feature type="disulfide bond" evidence="17">
    <location>
        <begin position="199"/>
        <end position="232"/>
    </location>
</feature>
<protein>
    <recommendedName>
        <fullName evidence="3 18">Peroxidase</fullName>
        <ecNumber evidence="3 18">1.11.1.7</ecNumber>
    </recommendedName>
</protein>
<feature type="binding site" evidence="15">
    <location>
        <position position="69"/>
    </location>
    <ligand>
        <name>Ca(2+)</name>
        <dbReference type="ChEBI" id="CHEBI:29108"/>
        <label>1</label>
    </ligand>
</feature>
<evidence type="ECO:0000256" key="9">
    <source>
        <dbReference type="ARBA" id="ARBA00023004"/>
    </source>
</evidence>
<evidence type="ECO:0000256" key="13">
    <source>
        <dbReference type="PIRSR" id="PIRSR600823-1"/>
    </source>
</evidence>
<feature type="binding site" evidence="15">
    <location>
        <position position="253"/>
    </location>
    <ligand>
        <name>Ca(2+)</name>
        <dbReference type="ChEBI" id="CHEBI:29108"/>
        <label>2</label>
    </ligand>
</feature>
<feature type="domain" description="Plant heme peroxidase family profile" evidence="19">
    <location>
        <begin position="24"/>
        <end position="328"/>
    </location>
</feature>
<feature type="site" description="Transition state stabilizer" evidence="16">
    <location>
        <position position="61"/>
    </location>
</feature>
<comment type="function">
    <text evidence="18">Removal of H(2)O(2), oxidation of toxic reductants, biosynthesis and degradation of lignin, suberization, auxin catabolism, response to environmental stresses such as wounding, pathogen attack and oxidative stress.</text>
</comment>
<evidence type="ECO:0000256" key="4">
    <source>
        <dbReference type="ARBA" id="ARBA00022559"/>
    </source>
</evidence>